<protein>
    <submittedName>
        <fullName evidence="5">Helix-turn-helix domain-containing protein</fullName>
    </submittedName>
</protein>
<dbReference type="InterPro" id="IPR018060">
    <property type="entry name" value="HTH_AraC"/>
</dbReference>
<dbReference type="InterPro" id="IPR050204">
    <property type="entry name" value="AraC_XylS_family_regulators"/>
</dbReference>
<evidence type="ECO:0000256" key="2">
    <source>
        <dbReference type="ARBA" id="ARBA00023125"/>
    </source>
</evidence>
<keyword evidence="6" id="KW-1185">Reference proteome</keyword>
<proteinExistence type="predicted"/>
<organism evidence="5 6">
    <name type="scientific">Actinoplanes sichuanensis</name>
    <dbReference type="NCBI Taxonomy" id="512349"/>
    <lineage>
        <taxon>Bacteria</taxon>
        <taxon>Bacillati</taxon>
        <taxon>Actinomycetota</taxon>
        <taxon>Actinomycetes</taxon>
        <taxon>Micromonosporales</taxon>
        <taxon>Micromonosporaceae</taxon>
        <taxon>Actinoplanes</taxon>
    </lineage>
</organism>
<dbReference type="PROSITE" id="PS01124">
    <property type="entry name" value="HTH_ARAC_FAMILY_2"/>
    <property type="match status" value="1"/>
</dbReference>
<reference evidence="6" key="1">
    <citation type="journal article" date="2019" name="Int. J. Syst. Evol. Microbiol.">
        <title>The Global Catalogue of Microorganisms (GCM) 10K type strain sequencing project: providing services to taxonomists for standard genome sequencing and annotation.</title>
        <authorList>
            <consortium name="The Broad Institute Genomics Platform"/>
            <consortium name="The Broad Institute Genome Sequencing Center for Infectious Disease"/>
            <person name="Wu L."/>
            <person name="Ma J."/>
        </authorList>
    </citation>
    <scope>NUCLEOTIDE SEQUENCE [LARGE SCALE GENOMIC DNA]</scope>
    <source>
        <strain evidence="6">CCM 7526</strain>
    </source>
</reference>
<feature type="domain" description="HTH araC/xylS-type" evidence="4">
    <location>
        <begin position="114"/>
        <end position="211"/>
    </location>
</feature>
<dbReference type="PROSITE" id="PS00041">
    <property type="entry name" value="HTH_ARAC_FAMILY_1"/>
    <property type="match status" value="1"/>
</dbReference>
<sequence length="220" mass="23793">MTFAVGIGYAVYRGPSESGGPHRHAAFQIAIAMHGDVVMADEAGVLHRAPVLLVPPMTPHRLFAVKDLLTYFVEPHAAFADRLRRRGGGITAAPDLHNLRVYDLSTAPSSGVDPRLVRALEILRDGDVRIPEVARRVGISPQRLRALARQQVGMPLPRWRVWMRLARAAEAMPAGQSAAVAAVTAGFADQAHLTRQIREMMGLTPAVAMAALRSPPRPAT</sequence>
<gene>
    <name evidence="5" type="ORF">ACFQ5G_20185</name>
</gene>
<dbReference type="EMBL" id="JBHTMK010000029">
    <property type="protein sequence ID" value="MFD1367679.1"/>
    <property type="molecule type" value="Genomic_DNA"/>
</dbReference>
<evidence type="ECO:0000313" key="5">
    <source>
        <dbReference type="EMBL" id="MFD1367679.1"/>
    </source>
</evidence>
<name>A0ABW4AAU6_9ACTN</name>
<evidence type="ECO:0000256" key="1">
    <source>
        <dbReference type="ARBA" id="ARBA00023015"/>
    </source>
</evidence>
<comment type="caution">
    <text evidence="5">The sequence shown here is derived from an EMBL/GenBank/DDBJ whole genome shotgun (WGS) entry which is preliminary data.</text>
</comment>
<keyword evidence="3" id="KW-0804">Transcription</keyword>
<dbReference type="InterPro" id="IPR011051">
    <property type="entry name" value="RmlC_Cupin_sf"/>
</dbReference>
<dbReference type="SMART" id="SM00342">
    <property type="entry name" value="HTH_ARAC"/>
    <property type="match status" value="1"/>
</dbReference>
<dbReference type="Proteomes" id="UP001597183">
    <property type="component" value="Unassembled WGS sequence"/>
</dbReference>
<dbReference type="RefSeq" id="WP_317795027.1">
    <property type="nucleotide sequence ID" value="NZ_AP028461.1"/>
</dbReference>
<dbReference type="Gene3D" id="1.10.10.60">
    <property type="entry name" value="Homeodomain-like"/>
    <property type="match status" value="1"/>
</dbReference>
<evidence type="ECO:0000256" key="3">
    <source>
        <dbReference type="ARBA" id="ARBA00023163"/>
    </source>
</evidence>
<evidence type="ECO:0000313" key="6">
    <source>
        <dbReference type="Proteomes" id="UP001597183"/>
    </source>
</evidence>
<evidence type="ECO:0000259" key="4">
    <source>
        <dbReference type="PROSITE" id="PS01124"/>
    </source>
</evidence>
<accession>A0ABW4AAU6</accession>
<dbReference type="InterPro" id="IPR018062">
    <property type="entry name" value="HTH_AraC-typ_CS"/>
</dbReference>
<dbReference type="SUPFAM" id="SSF51182">
    <property type="entry name" value="RmlC-like cupins"/>
    <property type="match status" value="1"/>
</dbReference>
<dbReference type="PANTHER" id="PTHR46796">
    <property type="entry name" value="HTH-TYPE TRANSCRIPTIONAL ACTIVATOR RHAS-RELATED"/>
    <property type="match status" value="1"/>
</dbReference>
<keyword evidence="2" id="KW-0238">DNA-binding</keyword>
<dbReference type="Pfam" id="PF12833">
    <property type="entry name" value="HTH_18"/>
    <property type="match status" value="1"/>
</dbReference>
<keyword evidence="1" id="KW-0805">Transcription regulation</keyword>